<sequence length="104" mass="11618">MFCFIASGVSAGAGQSRRVFPCVLKANVAGTRIHGKSGGGLSRVAIRNKLVYFIRLRNKPLRTSKKPLPRRYGKGFFENQLSVLFFSFIRFKYSVGVSPITFLK</sequence>
<reference evidence="1" key="1">
    <citation type="submission" date="2019-11" db="EMBL/GenBank/DDBJ databases">
        <authorList>
            <person name="Feng L."/>
        </authorList>
    </citation>
    <scope>NUCLEOTIDE SEQUENCE</scope>
    <source>
        <strain evidence="1">BfaecisLFYP10</strain>
    </source>
</reference>
<gene>
    <name evidence="1" type="ORF">BFLFYP10_03910</name>
</gene>
<protein>
    <submittedName>
        <fullName evidence="1">Uncharacterized protein</fullName>
    </submittedName>
</protein>
<dbReference type="AlphaFoldDB" id="A0A6N2X6E3"/>
<evidence type="ECO:0000313" key="1">
    <source>
        <dbReference type="EMBL" id="VYT49663.1"/>
    </source>
</evidence>
<dbReference type="EMBL" id="CACRSZ010000085">
    <property type="protein sequence ID" value="VYT49663.1"/>
    <property type="molecule type" value="Genomic_DNA"/>
</dbReference>
<accession>A0A6N2X6E3</accession>
<proteinExistence type="predicted"/>
<organism evidence="1">
    <name type="scientific">Bacteroides faecis</name>
    <dbReference type="NCBI Taxonomy" id="674529"/>
    <lineage>
        <taxon>Bacteria</taxon>
        <taxon>Pseudomonadati</taxon>
        <taxon>Bacteroidota</taxon>
        <taxon>Bacteroidia</taxon>
        <taxon>Bacteroidales</taxon>
        <taxon>Bacteroidaceae</taxon>
        <taxon>Bacteroides</taxon>
    </lineage>
</organism>
<name>A0A6N2X6E3_9BACE</name>